<reference evidence="3 4" key="1">
    <citation type="submission" date="2017-02" db="EMBL/GenBank/DDBJ databases">
        <title>Genomic diversity within the haloalkaliphilic genus Thioalkalivibrio.</title>
        <authorList>
            <person name="Ahn A.-C."/>
            <person name="Meier-Kolthoff J."/>
            <person name="Overmars L."/>
            <person name="Richter M."/>
            <person name="Woyke T."/>
            <person name="Sorokin D.Y."/>
            <person name="Muyzer G."/>
        </authorList>
    </citation>
    <scope>NUCLEOTIDE SEQUENCE [LARGE SCALE GENOMIC DNA]</scope>
    <source>
        <strain evidence="3 4">ALJD</strain>
    </source>
</reference>
<dbReference type="Pfam" id="PF01381">
    <property type="entry name" value="HTH_3"/>
    <property type="match status" value="1"/>
</dbReference>
<dbReference type="AlphaFoldDB" id="A0A1V3NRX5"/>
<dbReference type="Gene3D" id="1.10.260.40">
    <property type="entry name" value="lambda repressor-like DNA-binding domains"/>
    <property type="match status" value="1"/>
</dbReference>
<comment type="caution">
    <text evidence="3">The sequence shown here is derived from an EMBL/GenBank/DDBJ whole genome shotgun (WGS) entry which is preliminary data.</text>
</comment>
<organism evidence="3 4">
    <name type="scientific">Thioalkalivibrio denitrificans</name>
    <dbReference type="NCBI Taxonomy" id="108003"/>
    <lineage>
        <taxon>Bacteria</taxon>
        <taxon>Pseudomonadati</taxon>
        <taxon>Pseudomonadota</taxon>
        <taxon>Gammaproteobacteria</taxon>
        <taxon>Chromatiales</taxon>
        <taxon>Ectothiorhodospiraceae</taxon>
        <taxon>Thioalkalivibrio</taxon>
    </lineage>
</organism>
<dbReference type="InterPro" id="IPR010982">
    <property type="entry name" value="Lambda_DNA-bd_dom_sf"/>
</dbReference>
<gene>
    <name evidence="3" type="ORF">B1C78_02530</name>
</gene>
<accession>A0A1V3NRX5</accession>
<dbReference type="Proteomes" id="UP000189462">
    <property type="component" value="Unassembled WGS sequence"/>
</dbReference>
<dbReference type="RefSeq" id="WP_077277560.1">
    <property type="nucleotide sequence ID" value="NZ_MVBK01000014.1"/>
</dbReference>
<dbReference type="CDD" id="cd00093">
    <property type="entry name" value="HTH_XRE"/>
    <property type="match status" value="1"/>
</dbReference>
<dbReference type="PROSITE" id="PS50943">
    <property type="entry name" value="HTH_CROC1"/>
    <property type="match status" value="1"/>
</dbReference>
<proteinExistence type="predicted"/>
<dbReference type="STRING" id="108003.B1C78_02530"/>
<feature type="region of interest" description="Disordered" evidence="1">
    <location>
        <begin position="81"/>
        <end position="111"/>
    </location>
</feature>
<evidence type="ECO:0000313" key="4">
    <source>
        <dbReference type="Proteomes" id="UP000189462"/>
    </source>
</evidence>
<dbReference type="SUPFAM" id="SSF47413">
    <property type="entry name" value="lambda repressor-like DNA-binding domains"/>
    <property type="match status" value="1"/>
</dbReference>
<name>A0A1V3NRX5_9GAMM</name>
<evidence type="ECO:0000256" key="1">
    <source>
        <dbReference type="SAM" id="MobiDB-lite"/>
    </source>
</evidence>
<dbReference type="InterPro" id="IPR001387">
    <property type="entry name" value="Cro/C1-type_HTH"/>
</dbReference>
<keyword evidence="4" id="KW-1185">Reference proteome</keyword>
<dbReference type="OrthoDB" id="9798961at2"/>
<feature type="domain" description="HTH cro/C1-type" evidence="2">
    <location>
        <begin position="12"/>
        <end position="66"/>
    </location>
</feature>
<evidence type="ECO:0000313" key="3">
    <source>
        <dbReference type="EMBL" id="OOG27865.1"/>
    </source>
</evidence>
<dbReference type="EMBL" id="MVBK01000014">
    <property type="protein sequence ID" value="OOG27865.1"/>
    <property type="molecule type" value="Genomic_DNA"/>
</dbReference>
<sequence length="111" mass="12404">MDYNIEELARQLKAARLRRRLSQRALAEKVGMPQSHISKIENGRIDIRISSLMEFARVLDLEPMLIPRGLVPAVQSMIRGVGHAQRADPSRVSESPAPAYRLDEDEGQGDG</sequence>
<protein>
    <recommendedName>
        <fullName evidence="2">HTH cro/C1-type domain-containing protein</fullName>
    </recommendedName>
</protein>
<evidence type="ECO:0000259" key="2">
    <source>
        <dbReference type="PROSITE" id="PS50943"/>
    </source>
</evidence>
<dbReference type="GO" id="GO:0003677">
    <property type="term" value="F:DNA binding"/>
    <property type="evidence" value="ECO:0007669"/>
    <property type="project" value="InterPro"/>
</dbReference>
<dbReference type="SMART" id="SM00530">
    <property type="entry name" value="HTH_XRE"/>
    <property type="match status" value="1"/>
</dbReference>